<dbReference type="Proteomes" id="UP000474104">
    <property type="component" value="Unassembled WGS sequence"/>
</dbReference>
<dbReference type="GO" id="GO:0046872">
    <property type="term" value="F:metal ion binding"/>
    <property type="evidence" value="ECO:0007669"/>
    <property type="project" value="UniProtKB-KW"/>
</dbReference>
<dbReference type="SUPFAM" id="SSF56784">
    <property type="entry name" value="HAD-like"/>
    <property type="match status" value="1"/>
</dbReference>
<dbReference type="EMBL" id="VIRB01000137">
    <property type="protein sequence ID" value="NDO71427.1"/>
    <property type="molecule type" value="Genomic_DNA"/>
</dbReference>
<dbReference type="Proteomes" id="UP000274920">
    <property type="component" value="Unassembled WGS sequence"/>
</dbReference>
<dbReference type="OrthoDB" id="9797743at2"/>
<dbReference type="SFLD" id="SFLDG01129">
    <property type="entry name" value="C1.5:_HAD__Beta-PGM__Phosphata"/>
    <property type="match status" value="1"/>
</dbReference>
<dbReference type="STRING" id="2044587.C824_03016"/>
<evidence type="ECO:0000313" key="6">
    <source>
        <dbReference type="Proteomes" id="UP000274920"/>
    </source>
</evidence>
<reference evidence="5" key="1">
    <citation type="submission" date="2018-10" db="EMBL/GenBank/DDBJ databases">
        <title>Schaedlerella arabinophila gen. nov. sp. nov., isolated from the mouse intestinal tract and comparative analysis with the genome of the closely related altered Schaedler flora strain ASF502.</title>
        <authorList>
            <person name="Miyake S."/>
            <person name="Soh M."/>
            <person name="Seedorf H."/>
        </authorList>
    </citation>
    <scope>NUCLEOTIDE SEQUENCE [LARGE SCALE GENOMIC DNA]</scope>
    <source>
        <strain evidence="5">DSM 106076</strain>
    </source>
</reference>
<accession>N2A809</accession>
<dbReference type="NCBIfam" id="TIGR01549">
    <property type="entry name" value="HAD-SF-IA-v1"/>
    <property type="match status" value="1"/>
</dbReference>
<evidence type="ECO:0000256" key="1">
    <source>
        <dbReference type="ARBA" id="ARBA00006171"/>
    </source>
</evidence>
<dbReference type="Pfam" id="PF13419">
    <property type="entry name" value="HAD_2"/>
    <property type="match status" value="1"/>
</dbReference>
<dbReference type="NCBIfam" id="TIGR01509">
    <property type="entry name" value="HAD-SF-IA-v3"/>
    <property type="match status" value="1"/>
</dbReference>
<evidence type="ECO:0000256" key="2">
    <source>
        <dbReference type="ARBA" id="ARBA00022723"/>
    </source>
</evidence>
<reference evidence="4 7" key="2">
    <citation type="submission" date="2019-07" db="EMBL/GenBank/DDBJ databases">
        <title>Draft genome sequences of 15 bacterial species constituting the stable defined intestinal microbiota of the GM15 gnotobiotic mouse model.</title>
        <authorList>
            <person name="Elie C."/>
            <person name="Mathieu A."/>
            <person name="Saliou A."/>
            <person name="Darnaud M."/>
            <person name="Leulier F."/>
            <person name="Tamellini A."/>
        </authorList>
    </citation>
    <scope>NUCLEOTIDE SEQUENCE [LARGE SCALE GENOMIC DNA]</scope>
    <source>
        <strain evidence="7">ASF 502</strain>
        <strain evidence="4">MD300</strain>
    </source>
</reference>
<gene>
    <name evidence="5" type="ORF">EBB54_11445</name>
    <name evidence="4" type="ORF">FMM80_23365</name>
</gene>
<comment type="caution">
    <text evidence="5">The sequence shown here is derived from an EMBL/GenBank/DDBJ whole genome shotgun (WGS) entry which is preliminary data.</text>
</comment>
<evidence type="ECO:0000313" key="7">
    <source>
        <dbReference type="Proteomes" id="UP000474104"/>
    </source>
</evidence>
<keyword evidence="2" id="KW-0479">Metal-binding</keyword>
<keyword evidence="6" id="KW-1185">Reference proteome</keyword>
<dbReference type="InterPro" id="IPR006439">
    <property type="entry name" value="HAD-SF_hydro_IA"/>
</dbReference>
<dbReference type="PANTHER" id="PTHR18901">
    <property type="entry name" value="2-DEOXYGLUCOSE-6-PHOSPHATE PHOSPHATASE 2"/>
    <property type="match status" value="1"/>
</dbReference>
<dbReference type="InterPro" id="IPR023214">
    <property type="entry name" value="HAD_sf"/>
</dbReference>
<dbReference type="RefSeq" id="WP_004080694.1">
    <property type="nucleotide sequence ID" value="NZ_CASCYM010000008.1"/>
</dbReference>
<dbReference type="EMBL" id="RHJS01000002">
    <property type="protein sequence ID" value="RRK31917.1"/>
    <property type="molecule type" value="Genomic_DNA"/>
</dbReference>
<dbReference type="FunFam" id="3.40.50.1000:FF:000036">
    <property type="entry name" value="HAD family hydrolase"/>
    <property type="match status" value="1"/>
</dbReference>
<dbReference type="SFLD" id="SFLDG01135">
    <property type="entry name" value="C1.5.6:_HAD__Beta-PGM__Phospha"/>
    <property type="match status" value="1"/>
</dbReference>
<dbReference type="InterPro" id="IPR041492">
    <property type="entry name" value="HAD_2"/>
</dbReference>
<name>N2A809_9FIRM</name>
<comment type="similarity">
    <text evidence="1">Belongs to the HAD-like hydrolase superfamily. CbbY/CbbZ/Gph/YieH family.</text>
</comment>
<dbReference type="PANTHER" id="PTHR18901:SF38">
    <property type="entry name" value="PSEUDOURIDINE-5'-PHOSPHATASE"/>
    <property type="match status" value="1"/>
</dbReference>
<dbReference type="InterPro" id="IPR023198">
    <property type="entry name" value="PGP-like_dom2"/>
</dbReference>
<dbReference type="AlphaFoldDB" id="N2A809"/>
<dbReference type="eggNOG" id="COG0637">
    <property type="taxonomic scope" value="Bacteria"/>
</dbReference>
<proteinExistence type="inferred from homology"/>
<keyword evidence="3" id="KW-0378">Hydrolase</keyword>
<dbReference type="SFLD" id="SFLDS00003">
    <property type="entry name" value="Haloacid_Dehalogenase"/>
    <property type="match status" value="1"/>
</dbReference>
<evidence type="ECO:0000313" key="5">
    <source>
        <dbReference type="EMBL" id="RRK31917.1"/>
    </source>
</evidence>
<dbReference type="GO" id="GO:0016791">
    <property type="term" value="F:phosphatase activity"/>
    <property type="evidence" value="ECO:0007669"/>
    <property type="project" value="TreeGrafter"/>
</dbReference>
<dbReference type="Gene3D" id="1.10.150.240">
    <property type="entry name" value="Putative phosphatase, domain 2"/>
    <property type="match status" value="1"/>
</dbReference>
<dbReference type="InterPro" id="IPR036412">
    <property type="entry name" value="HAD-like_sf"/>
</dbReference>
<dbReference type="HOGENOM" id="CLU_045011_13_1_9"/>
<dbReference type="Gene3D" id="3.40.50.1000">
    <property type="entry name" value="HAD superfamily/HAD-like"/>
    <property type="match status" value="1"/>
</dbReference>
<dbReference type="CDD" id="cd07505">
    <property type="entry name" value="HAD_BPGM-like"/>
    <property type="match status" value="1"/>
</dbReference>
<protein>
    <submittedName>
        <fullName evidence="5">HAD family phosphatase</fullName>
    </submittedName>
</protein>
<organism evidence="5 6">
    <name type="scientific">Schaedlerella arabinosiphila</name>
    <dbReference type="NCBI Taxonomy" id="2044587"/>
    <lineage>
        <taxon>Bacteria</taxon>
        <taxon>Bacillati</taxon>
        <taxon>Bacillota</taxon>
        <taxon>Clostridia</taxon>
        <taxon>Lachnospirales</taxon>
        <taxon>Lachnospiraceae</taxon>
        <taxon>Schaedlerella</taxon>
    </lineage>
</organism>
<evidence type="ECO:0000256" key="3">
    <source>
        <dbReference type="ARBA" id="ARBA00022801"/>
    </source>
</evidence>
<dbReference type="PRINTS" id="PR00413">
    <property type="entry name" value="HADHALOGNASE"/>
</dbReference>
<sequence length="223" mass="25844">MLREKKAVIFDMDGSLVDSMWMWPEVDREYMRKYGITPPETFHKDIEGMSYVQTAQYFLDSFPVLNCSVEEVCREWTEMTRDLYRTRVPLKPGAGEFLERMERQGIRMGIATSNSRELVMEVLDALHIRKYFSAVITSDEVQQGKPAPDVYLKAAGELMVRPGECLVFEDIPNGIRAGKRAGMSVCAVHDLFSVPYEAEKRSLSDYYIRDYREIWNETYEICG</sequence>
<evidence type="ECO:0000313" key="4">
    <source>
        <dbReference type="EMBL" id="NDO71427.1"/>
    </source>
</evidence>
<accession>A0A3R8LYF9</accession>